<feature type="transmembrane region" description="Helical" evidence="6">
    <location>
        <begin position="164"/>
        <end position="185"/>
    </location>
</feature>
<dbReference type="PANTHER" id="PTHR12608:SF1">
    <property type="entry name" value="TRANSMEMBRANE PROTEIN 165"/>
    <property type="match status" value="1"/>
</dbReference>
<dbReference type="EMBL" id="JBHUEL010000003">
    <property type="protein sequence ID" value="MFD1765903.1"/>
    <property type="molecule type" value="Genomic_DNA"/>
</dbReference>
<keyword evidence="5 6" id="KW-0472">Membrane</keyword>
<comment type="subcellular location">
    <subcellularLocation>
        <location evidence="1 6">Membrane</location>
        <topology evidence="1 6">Multi-pass membrane protein</topology>
    </subcellularLocation>
</comment>
<sequence>MDSLIATFLSLLLSETGDRTQLLAAALALRFSNNRAVIAGFGLASLANCLLSAFAGSFVDEWISQDPVRLFNGLAYFLAGIAMLAWRRNLDLLTRWKTGPFLTAFLGLFILQFGDKGQFIIGANAAMAGHWIFPAIGGWLGTIAAVLPAIILKDKLAKLLPLKRIRIGAGLLFCAFGLLQALRAWHFI</sequence>
<evidence type="ECO:0000256" key="4">
    <source>
        <dbReference type="ARBA" id="ARBA00022989"/>
    </source>
</evidence>
<proteinExistence type="inferred from homology"/>
<evidence type="ECO:0000256" key="5">
    <source>
        <dbReference type="ARBA" id="ARBA00023136"/>
    </source>
</evidence>
<feature type="transmembrane region" description="Helical" evidence="6">
    <location>
        <begin position="131"/>
        <end position="152"/>
    </location>
</feature>
<evidence type="ECO:0000313" key="8">
    <source>
        <dbReference type="Proteomes" id="UP001597215"/>
    </source>
</evidence>
<keyword evidence="8" id="KW-1185">Reference proteome</keyword>
<dbReference type="Pfam" id="PF01169">
    <property type="entry name" value="GDT1"/>
    <property type="match status" value="2"/>
</dbReference>
<evidence type="ECO:0000256" key="3">
    <source>
        <dbReference type="ARBA" id="ARBA00022692"/>
    </source>
</evidence>
<dbReference type="PANTHER" id="PTHR12608">
    <property type="entry name" value="TRANSMEMBRANE PROTEIN HTP-1 RELATED"/>
    <property type="match status" value="1"/>
</dbReference>
<dbReference type="RefSeq" id="WP_381511440.1">
    <property type="nucleotide sequence ID" value="NZ_JBHUEL010000003.1"/>
</dbReference>
<evidence type="ECO:0000256" key="1">
    <source>
        <dbReference type="ARBA" id="ARBA00004141"/>
    </source>
</evidence>
<reference evidence="8" key="1">
    <citation type="journal article" date="2019" name="Int. J. Syst. Evol. Microbiol.">
        <title>The Global Catalogue of Microorganisms (GCM) 10K type strain sequencing project: providing services to taxonomists for standard genome sequencing and annotation.</title>
        <authorList>
            <consortium name="The Broad Institute Genomics Platform"/>
            <consortium name="The Broad Institute Genome Sequencing Center for Infectious Disease"/>
            <person name="Wu L."/>
            <person name="Ma J."/>
        </authorList>
    </citation>
    <scope>NUCLEOTIDE SEQUENCE [LARGE SCALE GENOMIC DNA]</scope>
    <source>
        <strain evidence="8">CGMCC 1.12449</strain>
    </source>
</reference>
<feature type="transmembrane region" description="Helical" evidence="6">
    <location>
        <begin position="36"/>
        <end position="58"/>
    </location>
</feature>
<comment type="caution">
    <text evidence="6">Lacks conserved residue(s) required for the propagation of feature annotation.</text>
</comment>
<evidence type="ECO:0000256" key="2">
    <source>
        <dbReference type="ARBA" id="ARBA00009190"/>
    </source>
</evidence>
<gene>
    <name evidence="7" type="ORF">ACFSAG_03500</name>
</gene>
<keyword evidence="4 6" id="KW-1133">Transmembrane helix</keyword>
<evidence type="ECO:0000256" key="6">
    <source>
        <dbReference type="RuleBase" id="RU365102"/>
    </source>
</evidence>
<dbReference type="InterPro" id="IPR001727">
    <property type="entry name" value="GDT1-like"/>
</dbReference>
<protein>
    <recommendedName>
        <fullName evidence="6">GDT1 family protein</fullName>
    </recommendedName>
</protein>
<name>A0ABW4MA32_9SPHN</name>
<keyword evidence="3 6" id="KW-0812">Transmembrane</keyword>
<accession>A0ABW4MA32</accession>
<dbReference type="Proteomes" id="UP001597215">
    <property type="component" value="Unassembled WGS sequence"/>
</dbReference>
<comment type="similarity">
    <text evidence="2 6">Belongs to the GDT1 family.</text>
</comment>
<feature type="transmembrane region" description="Helical" evidence="6">
    <location>
        <begin position="70"/>
        <end position="86"/>
    </location>
</feature>
<comment type="caution">
    <text evidence="7">The sequence shown here is derived from an EMBL/GenBank/DDBJ whole genome shotgun (WGS) entry which is preliminary data.</text>
</comment>
<evidence type="ECO:0000313" key="7">
    <source>
        <dbReference type="EMBL" id="MFD1765903.1"/>
    </source>
</evidence>
<organism evidence="7 8">
    <name type="scientific">Sphingorhabdus buctiana</name>
    <dbReference type="NCBI Taxonomy" id="1508805"/>
    <lineage>
        <taxon>Bacteria</taxon>
        <taxon>Pseudomonadati</taxon>
        <taxon>Pseudomonadota</taxon>
        <taxon>Alphaproteobacteria</taxon>
        <taxon>Sphingomonadales</taxon>
        <taxon>Sphingomonadaceae</taxon>
        <taxon>Sphingorhabdus</taxon>
    </lineage>
</organism>